<feature type="region of interest" description="Disordered" evidence="1">
    <location>
        <begin position="363"/>
        <end position="430"/>
    </location>
</feature>
<feature type="compositionally biased region" description="Polar residues" evidence="1">
    <location>
        <begin position="325"/>
        <end position="340"/>
    </location>
</feature>
<dbReference type="KEGG" id="ztr:MYCGRDRAFT_111755"/>
<dbReference type="STRING" id="336722.F9XR11"/>
<dbReference type="RefSeq" id="XP_003847350.1">
    <property type="nucleotide sequence ID" value="XM_003847302.1"/>
</dbReference>
<feature type="compositionally biased region" description="Basic and acidic residues" evidence="1">
    <location>
        <begin position="414"/>
        <end position="428"/>
    </location>
</feature>
<sequence length="741" mass="80941">MFLDLLIVTQRETFPSSLGTRTRSPYPVDVSLFLIPLIFTASRIGGVAYNPANDILSQVKASVGSPDCGEPITTAATGTVRKRDSVVLSKSLDEPLGLYRELWQSLATGDTSDINNKYPRDGNNVHSRLLHECISTLPKATLPHAKAMSKGQAWDLDVLDVYVLFEGNIYRSSTGMHAFRTLAQHQTVDFAAAMTEIRAWAGKRRSGVVGHNSRLDKKASFTPWDIQQALRTLCTQQGCLLCKRAVAHWAPGGRRKKDNDGKAQGAGDHGQDEDTGDCGQDEDTGNCGQDEDTGAHDGQENGREEDGQDEDGQERPTEQGRSRPTFPQDNDVPTPSTSPARSICLEDDLGWLGSGQIFAPWDPAFPTMSPNPSPSRSRLLRQASTASFPPSSSPQSSLYDRHHRPLRPIRSAMTHREEPQAKRQRLDVDPANTPSFDATEFLAAFLPDATFVTSGVAGRISDEVFIYIVNLALPASSSPTDPTDSWATDSWAVFVGRPKTTEAVVYAANSTSAQAAFDRVQKEYPTPAYPSFTSALFKAEVPIKHTQSSQVVAYILGVVTAFDDKIPPSLSPDVWATLFSMSTLNTTSLDLLLRPPVHAPESDVGILPTKAALARACRNCELYSQQLKTLNIDNENAKFLYRVADKSLEMVQSNTETGATAISASKRALQDAIAYNNEVAAQLEARQRTADILTRFKDLLSGIAWGAAADRMRTKVREQLDESKSIVDTLLGKLSEEVKEL</sequence>
<keyword evidence="3" id="KW-1185">Reference proteome</keyword>
<dbReference type="EMBL" id="CM001210">
    <property type="protein sequence ID" value="EGP82326.1"/>
    <property type="molecule type" value="Genomic_DNA"/>
</dbReference>
<reference evidence="2 3" key="1">
    <citation type="journal article" date="2011" name="PLoS Genet.">
        <title>Finished genome of the fungal wheat pathogen Mycosphaerella graminicola reveals dispensome structure, chromosome plasticity, and stealth pathogenesis.</title>
        <authorList>
            <person name="Goodwin S.B."/>
            <person name="Ben M'barek S."/>
            <person name="Dhillon B."/>
            <person name="Wittenberg A.H.J."/>
            <person name="Crane C.F."/>
            <person name="Hane J.K."/>
            <person name="Foster A.J."/>
            <person name="Van der Lee T.A.J."/>
            <person name="Grimwood J."/>
            <person name="Aerts A."/>
            <person name="Antoniw J."/>
            <person name="Bailey A."/>
            <person name="Bluhm B."/>
            <person name="Bowler J."/>
            <person name="Bristow J."/>
            <person name="van der Burgt A."/>
            <person name="Canto-Canche B."/>
            <person name="Churchill A.C.L."/>
            <person name="Conde-Ferraez L."/>
            <person name="Cools H.J."/>
            <person name="Coutinho P.M."/>
            <person name="Csukai M."/>
            <person name="Dehal P."/>
            <person name="De Wit P."/>
            <person name="Donzelli B."/>
            <person name="van de Geest H.C."/>
            <person name="van Ham R.C.H.J."/>
            <person name="Hammond-Kosack K.E."/>
            <person name="Henrissat B."/>
            <person name="Kilian A."/>
            <person name="Kobayashi A.K."/>
            <person name="Koopmann E."/>
            <person name="Kourmpetis Y."/>
            <person name="Kuzniar A."/>
            <person name="Lindquist E."/>
            <person name="Lombard V."/>
            <person name="Maliepaard C."/>
            <person name="Martins N."/>
            <person name="Mehrabi R."/>
            <person name="Nap J.P.H."/>
            <person name="Ponomarenko A."/>
            <person name="Rudd J.J."/>
            <person name="Salamov A."/>
            <person name="Schmutz J."/>
            <person name="Schouten H.J."/>
            <person name="Shapiro H."/>
            <person name="Stergiopoulos I."/>
            <person name="Torriani S.F.F."/>
            <person name="Tu H."/>
            <person name="de Vries R.P."/>
            <person name="Waalwijk C."/>
            <person name="Ware S.B."/>
            <person name="Wiebenga A."/>
            <person name="Zwiers L.-H."/>
            <person name="Oliver R.P."/>
            <person name="Grigoriev I.V."/>
            <person name="Kema G.H.J."/>
        </authorList>
    </citation>
    <scope>NUCLEOTIDE SEQUENCE [LARGE SCALE GENOMIC DNA]</scope>
    <source>
        <strain evidence="3">CBS 115943 / IPO323</strain>
    </source>
</reference>
<evidence type="ECO:0000313" key="3">
    <source>
        <dbReference type="Proteomes" id="UP000008062"/>
    </source>
</evidence>
<dbReference type="Proteomes" id="UP000008062">
    <property type="component" value="Chromosome 15"/>
</dbReference>
<dbReference type="GeneID" id="13400116"/>
<proteinExistence type="predicted"/>
<feature type="region of interest" description="Disordered" evidence="1">
    <location>
        <begin position="251"/>
        <end position="342"/>
    </location>
</feature>
<dbReference type="OrthoDB" id="10397730at2759"/>
<organism evidence="2 3">
    <name type="scientific">Zymoseptoria tritici (strain CBS 115943 / IPO323)</name>
    <name type="common">Speckled leaf blotch fungus</name>
    <name type="synonym">Septoria tritici</name>
    <dbReference type="NCBI Taxonomy" id="336722"/>
    <lineage>
        <taxon>Eukaryota</taxon>
        <taxon>Fungi</taxon>
        <taxon>Dikarya</taxon>
        <taxon>Ascomycota</taxon>
        <taxon>Pezizomycotina</taxon>
        <taxon>Dothideomycetes</taxon>
        <taxon>Dothideomycetidae</taxon>
        <taxon>Mycosphaerellales</taxon>
        <taxon>Mycosphaerellaceae</taxon>
        <taxon>Zymoseptoria</taxon>
    </lineage>
</organism>
<name>F9XR11_ZYMTI</name>
<dbReference type="AlphaFoldDB" id="F9XR11"/>
<dbReference type="InParanoid" id="F9XR11"/>
<gene>
    <name evidence="2" type="ORF">MYCGRDRAFT_111755</name>
</gene>
<accession>F9XR11</accession>
<evidence type="ECO:0000313" key="2">
    <source>
        <dbReference type="EMBL" id="EGP82326.1"/>
    </source>
</evidence>
<feature type="compositionally biased region" description="Basic and acidic residues" evidence="1">
    <location>
        <begin position="293"/>
        <end position="305"/>
    </location>
</feature>
<protein>
    <submittedName>
        <fullName evidence="2">Uncharacterized protein</fullName>
    </submittedName>
</protein>
<dbReference type="HOGENOM" id="CLU_374775_0_0_1"/>
<feature type="compositionally biased region" description="Acidic residues" evidence="1">
    <location>
        <begin position="271"/>
        <end position="292"/>
    </location>
</feature>
<evidence type="ECO:0000256" key="1">
    <source>
        <dbReference type="SAM" id="MobiDB-lite"/>
    </source>
</evidence>
<dbReference type="VEuPathDB" id="FungiDB:ZTRI_15.89"/>
<feature type="compositionally biased region" description="Low complexity" evidence="1">
    <location>
        <begin position="374"/>
        <end position="397"/>
    </location>
</feature>